<evidence type="ECO:0000313" key="2">
    <source>
        <dbReference type="EMBL" id="KAG6411800.1"/>
    </source>
</evidence>
<keyword evidence="3" id="KW-1185">Reference proteome</keyword>
<proteinExistence type="predicted"/>
<sequence>MDSPLQSSFLYHGKWKHEIDTIILTTMVRLKNEYGCEGSVFPSHYIFEAQSVVEYHFGVTFEWFEIVDRLHFLEQHYRTFKELLGIAGTYWNQPSNKIIVSANTWASRLQRNHLFGAYHSSGDPAYKELRELFAVNETKQEIEGTLIVLSYSVQAEGGLCDAPRKNAQPEDPSEVNSVNPLSLTRRKLMFDDGGPQGLESTNKNVTGRVLPRETPPKSPSLAYSCGSSKPVTWFRMPQKPDI</sequence>
<organism evidence="2">
    <name type="scientific">Salvia splendens</name>
    <name type="common">Scarlet sage</name>
    <dbReference type="NCBI Taxonomy" id="180675"/>
    <lineage>
        <taxon>Eukaryota</taxon>
        <taxon>Viridiplantae</taxon>
        <taxon>Streptophyta</taxon>
        <taxon>Embryophyta</taxon>
        <taxon>Tracheophyta</taxon>
        <taxon>Spermatophyta</taxon>
        <taxon>Magnoliopsida</taxon>
        <taxon>eudicotyledons</taxon>
        <taxon>Gunneridae</taxon>
        <taxon>Pentapetalae</taxon>
        <taxon>asterids</taxon>
        <taxon>lamiids</taxon>
        <taxon>Lamiales</taxon>
        <taxon>Lamiaceae</taxon>
        <taxon>Nepetoideae</taxon>
        <taxon>Mentheae</taxon>
        <taxon>Salviinae</taxon>
        <taxon>Salvia</taxon>
        <taxon>Salvia subgen. Calosphace</taxon>
        <taxon>core Calosphace</taxon>
    </lineage>
</organism>
<reference evidence="2" key="2">
    <citation type="submission" date="2020-08" db="EMBL/GenBank/DDBJ databases">
        <title>Plant Genome Project.</title>
        <authorList>
            <person name="Zhang R.-G."/>
        </authorList>
    </citation>
    <scope>NUCLEOTIDE SEQUENCE</scope>
    <source>
        <strain evidence="2">Huo1</strain>
        <tissue evidence="2">Leaf</tissue>
    </source>
</reference>
<name>A0A8X8XGN1_SALSN</name>
<evidence type="ECO:0000256" key="1">
    <source>
        <dbReference type="SAM" id="MobiDB-lite"/>
    </source>
</evidence>
<comment type="caution">
    <text evidence="2">The sequence shown here is derived from an EMBL/GenBank/DDBJ whole genome shotgun (WGS) entry which is preliminary data.</text>
</comment>
<gene>
    <name evidence="2" type="ORF">SASPL_129884</name>
</gene>
<feature type="region of interest" description="Disordered" evidence="1">
    <location>
        <begin position="161"/>
        <end position="225"/>
    </location>
</feature>
<reference evidence="2" key="1">
    <citation type="submission" date="2018-01" db="EMBL/GenBank/DDBJ databases">
        <authorList>
            <person name="Mao J.F."/>
        </authorList>
    </citation>
    <scope>NUCLEOTIDE SEQUENCE</scope>
    <source>
        <strain evidence="2">Huo1</strain>
        <tissue evidence="2">Leaf</tissue>
    </source>
</reference>
<evidence type="ECO:0000313" key="3">
    <source>
        <dbReference type="Proteomes" id="UP000298416"/>
    </source>
</evidence>
<dbReference type="Proteomes" id="UP000298416">
    <property type="component" value="Unassembled WGS sequence"/>
</dbReference>
<accession>A0A8X8XGN1</accession>
<protein>
    <submittedName>
        <fullName evidence="2">Uncharacterized protein</fullName>
    </submittedName>
</protein>
<dbReference type="AlphaFoldDB" id="A0A8X8XGN1"/>
<dbReference type="EMBL" id="PNBA02000010">
    <property type="protein sequence ID" value="KAG6411800.1"/>
    <property type="molecule type" value="Genomic_DNA"/>
</dbReference>